<evidence type="ECO:0000313" key="7">
    <source>
        <dbReference type="EMBL" id="OLO47341.1"/>
    </source>
</evidence>
<dbReference type="PROSITE" id="PS50901">
    <property type="entry name" value="FTSK"/>
    <property type="match status" value="2"/>
</dbReference>
<feature type="region of interest" description="Disordered" evidence="5">
    <location>
        <begin position="186"/>
        <end position="224"/>
    </location>
</feature>
<evidence type="ECO:0000256" key="4">
    <source>
        <dbReference type="SAM" id="Coils"/>
    </source>
</evidence>
<feature type="domain" description="FtsK" evidence="6">
    <location>
        <begin position="1073"/>
        <end position="1263"/>
    </location>
</feature>
<feature type="binding site" evidence="3">
    <location>
        <begin position="1090"/>
        <end position="1097"/>
    </location>
    <ligand>
        <name>ATP</name>
        <dbReference type="ChEBI" id="CHEBI:30616"/>
    </ligand>
</feature>
<evidence type="ECO:0000259" key="6">
    <source>
        <dbReference type="PROSITE" id="PS50901"/>
    </source>
</evidence>
<feature type="coiled-coil region" evidence="4">
    <location>
        <begin position="361"/>
        <end position="388"/>
    </location>
</feature>
<feature type="domain" description="FtsK" evidence="6">
    <location>
        <begin position="715"/>
        <end position="905"/>
    </location>
</feature>
<dbReference type="Pfam" id="PF01580">
    <property type="entry name" value="FtsK_SpoIIIE"/>
    <property type="match status" value="2"/>
</dbReference>
<dbReference type="SUPFAM" id="SSF52540">
    <property type="entry name" value="P-loop containing nucleoside triphosphate hydrolases"/>
    <property type="match status" value="2"/>
</dbReference>
<dbReference type="InterPro" id="IPR002543">
    <property type="entry name" value="FtsK_dom"/>
</dbReference>
<dbReference type="GO" id="GO:0051301">
    <property type="term" value="P:cell division"/>
    <property type="evidence" value="ECO:0007669"/>
    <property type="project" value="UniProtKB-KW"/>
</dbReference>
<evidence type="ECO:0000256" key="5">
    <source>
        <dbReference type="SAM" id="MobiDB-lite"/>
    </source>
</evidence>
<dbReference type="RefSeq" id="WP_075411285.1">
    <property type="nucleotide sequence ID" value="NZ_MSKK01000014.1"/>
</dbReference>
<dbReference type="Proteomes" id="UP000186471">
    <property type="component" value="Unassembled WGS sequence"/>
</dbReference>
<feature type="region of interest" description="Disordered" evidence="5">
    <location>
        <begin position="1023"/>
        <end position="1056"/>
    </location>
</feature>
<dbReference type="PANTHER" id="PTHR22683:SF1">
    <property type="entry name" value="TYPE VII SECRETION SYSTEM PROTEIN ESSC"/>
    <property type="match status" value="1"/>
</dbReference>
<dbReference type="CDD" id="cd01127">
    <property type="entry name" value="TrwB_TraG_TraD_VirD4"/>
    <property type="match status" value="1"/>
</dbReference>
<dbReference type="OrthoDB" id="9807790at2"/>
<dbReference type="GO" id="GO:0005524">
    <property type="term" value="F:ATP binding"/>
    <property type="evidence" value="ECO:0007669"/>
    <property type="project" value="UniProtKB-UniRule"/>
</dbReference>
<name>A0A1Q8VGY1_9ACTO</name>
<comment type="caution">
    <text evidence="7">The sequence shown here is derived from an EMBL/GenBank/DDBJ whole genome shotgun (WGS) entry which is preliminary data.</text>
</comment>
<organism evidence="7 8">
    <name type="scientific">Actinomyces oris</name>
    <dbReference type="NCBI Taxonomy" id="544580"/>
    <lineage>
        <taxon>Bacteria</taxon>
        <taxon>Bacillati</taxon>
        <taxon>Actinomycetota</taxon>
        <taxon>Actinomycetes</taxon>
        <taxon>Actinomycetales</taxon>
        <taxon>Actinomycetaceae</taxon>
        <taxon>Actinomyces</taxon>
    </lineage>
</organism>
<feature type="compositionally biased region" description="Basic and acidic residues" evidence="5">
    <location>
        <begin position="215"/>
        <end position="224"/>
    </location>
</feature>
<dbReference type="PANTHER" id="PTHR22683">
    <property type="entry name" value="SPORULATION PROTEIN RELATED"/>
    <property type="match status" value="1"/>
</dbReference>
<keyword evidence="4" id="KW-0175">Coiled coil</keyword>
<feature type="compositionally biased region" description="Gly residues" evidence="5">
    <location>
        <begin position="1026"/>
        <end position="1048"/>
    </location>
</feature>
<evidence type="ECO:0000256" key="3">
    <source>
        <dbReference type="PROSITE-ProRule" id="PRU00289"/>
    </source>
</evidence>
<sequence>MQLFISVLRPLEEAHEARDLIVVVPEDATVGDLAAALDRAVPTTAPGESLRLVVNAGEPVSAPPSSLWHGSCRLDPRASLGSGSLRNGMLLGLGAAVLDDVEPVGVVEVRVVGGRGAGAVHRLSLGDYTLGGPEQDITLEGEAGQEKVADLTVSQGGRVMLSPAPGVAERTVPLALPRRRTLPGPLVLAAKEDEAPSERRRRRKKRRAKRKRKNKGAERILSGREVLEPDGERHFLELDRRPLQGATPWSEKAVLTVGESLLVLEYVPAVDAVTSPTPGAPTINFNRPPRLARPIRVTKFMLPREPSQARKPPFPFAMMLSPLVMGGGMYLVTGRVYSLMFMLFSPVMMIANLIQGRSTNRKHYREDLRKYEEQRDQTEDAAFKALTEERGLRRTDAPDPAELLLRATGPRAQLWERRPSDPDWLDLRVGVADLPSDVEVDDPARAKHEEPLRWTAPDVPVTVPLGGIGVVGVCGERCHEVATWLTAQAAILHSPAELQMVLLMEPVRGERPEDRWTWARWLPHLRNAEGMGARARIGVDDETVSRRISELADLVQRRLEASDSRGRGSTDGEQILVVLDGGHALRLRPGLIPVLRRGPEVGVRLICIDRERTALPEECRAVVSTGPGAPSVSQTDKDEVERVTLDLVLDGWCERVARALAPVHDVSAAGADSTIPTASRLLDVLPLPEPGADAVLEAWQRCSRTTRAVIGEDAEGQFWLDVRADGPHALVAGTTGSGKSELLQTLIASLCMGNTPEAMTFVLVDYKGGAAFKDCARLPHTVGMVTDLDGHLTSRALESLGAELRRREHQLAGADAKDIEDYVAAMAPGDEPMPRLMIVIDEFAALVSELPDFVTGLVDIARRGRSLGVHLVLATQRPAGVVSAEIKSNTNLRIALRVTDENDSQDVIEASASAFIPPSIPGRAYARLGHASLRQFQSSRVGGRPRGAMPQAAVRSAALTLDELSRPEMKPPEVEEDATIPTDLATLVDAMGAAYRAMGKEKPHSPWLPPLPELLTLDAVEQRMGEPGGGESGGGKSGGGKSGGGEPGGGERAEGFLPALPLGLEDLPAQQEQRPMTWDFTRAGHLGIAGAPRTGRSSVLRGIAVAVARSASAAEVHMYGIDAGNGALLPCLALPHVGAVATRDQPDRVRRVLTLLGREVARRQQLLATEGFASLSEQRAKTPEPGRLPYLVLLIDRWDNFVATFENVDGGAIIESIESLMREGAAVGLRVVVAGDRTVFRSRFGMLLEDRLLLRMPSPDDFDLVGMRAREVPLTMPQGRAFRSGPKPREVQLALLTDDVDGTAQVEAIHEAGRLSREKWGEIPRELSAGHVDELPVAISAQKALELGPPLAPGSISLAVGGDDLGLIPVSMDEIGNGVLVAGPRRSGRSTALLFGAQRALDGGTRVVLVLPRRSPLIALEGRDGVLGRLGLESKPDDLRELLRQEPENTLIVIDDFEMMGGDHALGPVIEEHLRTCRDANGGVLVGCGIDEISGMYRGVVAQVRKTRTGLVLAPRSSEDGTHLSARLPRSIGGPVPKGRGVMVTTAGWSWVQVPKVD</sequence>
<evidence type="ECO:0000256" key="1">
    <source>
        <dbReference type="ARBA" id="ARBA00022741"/>
    </source>
</evidence>
<dbReference type="Gene3D" id="3.40.50.300">
    <property type="entry name" value="P-loop containing nucleotide triphosphate hydrolases"/>
    <property type="match status" value="4"/>
</dbReference>
<evidence type="ECO:0000313" key="8">
    <source>
        <dbReference type="Proteomes" id="UP000186471"/>
    </source>
</evidence>
<keyword evidence="2 3" id="KW-0067">ATP-binding</keyword>
<keyword evidence="1 3" id="KW-0547">Nucleotide-binding</keyword>
<feature type="binding site" evidence="3">
    <location>
        <begin position="733"/>
        <end position="740"/>
    </location>
    <ligand>
        <name>ATP</name>
        <dbReference type="ChEBI" id="CHEBI:30616"/>
    </ligand>
</feature>
<dbReference type="SMART" id="SM00382">
    <property type="entry name" value="AAA"/>
    <property type="match status" value="3"/>
</dbReference>
<keyword evidence="7" id="KW-0131">Cell cycle</keyword>
<accession>A0A1Q8VGY1</accession>
<reference evidence="7 8" key="1">
    <citation type="submission" date="2016-12" db="EMBL/GenBank/DDBJ databases">
        <title>Genomic comparison of strains in the 'Actinomyces naeslundii' group.</title>
        <authorList>
            <person name="Mughal S.R."/>
            <person name="Do T."/>
            <person name="Gilbert S.C."/>
            <person name="Witherden E.A."/>
            <person name="Didelot X."/>
            <person name="Beighton D."/>
        </authorList>
    </citation>
    <scope>NUCLEOTIDE SEQUENCE [LARGE SCALE GENOMIC DNA]</scope>
    <source>
        <strain evidence="7 8">R21091</strain>
    </source>
</reference>
<proteinExistence type="predicted"/>
<gene>
    <name evidence="7" type="ORF">BKH31_04675</name>
</gene>
<keyword evidence="7" id="KW-0132">Cell division</keyword>
<dbReference type="InterPro" id="IPR027417">
    <property type="entry name" value="P-loop_NTPase"/>
</dbReference>
<protein>
    <submittedName>
        <fullName evidence="7">Cell division protein FtsK</fullName>
    </submittedName>
</protein>
<dbReference type="EMBL" id="MSKK01000014">
    <property type="protein sequence ID" value="OLO47341.1"/>
    <property type="molecule type" value="Genomic_DNA"/>
</dbReference>
<evidence type="ECO:0000256" key="2">
    <source>
        <dbReference type="ARBA" id="ARBA00022840"/>
    </source>
</evidence>
<dbReference type="InterPro" id="IPR003593">
    <property type="entry name" value="AAA+_ATPase"/>
</dbReference>
<feature type="compositionally biased region" description="Basic residues" evidence="5">
    <location>
        <begin position="199"/>
        <end position="214"/>
    </location>
</feature>
<dbReference type="InterPro" id="IPR050206">
    <property type="entry name" value="FtsK/SpoIIIE/SftA"/>
</dbReference>
<dbReference type="GO" id="GO:0003677">
    <property type="term" value="F:DNA binding"/>
    <property type="evidence" value="ECO:0007669"/>
    <property type="project" value="InterPro"/>
</dbReference>